<evidence type="ECO:0000259" key="8">
    <source>
        <dbReference type="Pfam" id="PF00676"/>
    </source>
</evidence>
<dbReference type="FunFam" id="3.40.50.970:FF:000013">
    <property type="entry name" value="Pyruvate dehydrogenase E1 component subunit alpha"/>
    <property type="match status" value="1"/>
</dbReference>
<keyword evidence="2" id="KW-0809">Transit peptide</keyword>
<keyword evidence="4 7" id="KW-0786">Thiamine pyrophosphate</keyword>
<comment type="function">
    <text evidence="7">The pyruvate dehydrogenase complex catalyzes the overall conversion of pyruvate to acetyl-CoA and CO(2).</text>
</comment>
<dbReference type="AlphaFoldDB" id="A0A9P0JKH5"/>
<dbReference type="Proteomes" id="UP001152888">
    <property type="component" value="Unassembled WGS sequence"/>
</dbReference>
<comment type="catalytic activity">
    <reaction evidence="6 7">
        <text>N(6)-[(R)-lipoyl]-L-lysyl-[protein] + pyruvate + H(+) = N(6)-[(R)-S(8)-acetyldihydrolipoyl]-L-lysyl-[protein] + CO2</text>
        <dbReference type="Rhea" id="RHEA:19189"/>
        <dbReference type="Rhea" id="RHEA-COMP:10474"/>
        <dbReference type="Rhea" id="RHEA-COMP:10478"/>
        <dbReference type="ChEBI" id="CHEBI:15361"/>
        <dbReference type="ChEBI" id="CHEBI:15378"/>
        <dbReference type="ChEBI" id="CHEBI:16526"/>
        <dbReference type="ChEBI" id="CHEBI:83099"/>
        <dbReference type="ChEBI" id="CHEBI:83111"/>
        <dbReference type="EC" id="1.2.4.1"/>
    </reaction>
</comment>
<dbReference type="PANTHER" id="PTHR11516:SF60">
    <property type="entry name" value="PYRUVATE DEHYDROGENASE E1 COMPONENT SUBUNIT ALPHA"/>
    <property type="match status" value="1"/>
</dbReference>
<dbReference type="OrthoDB" id="10256198at2759"/>
<keyword evidence="3 7" id="KW-0560">Oxidoreductase</keyword>
<evidence type="ECO:0000256" key="3">
    <source>
        <dbReference type="ARBA" id="ARBA00023002"/>
    </source>
</evidence>
<gene>
    <name evidence="9" type="ORF">ACAOBT_LOCUS803</name>
</gene>
<evidence type="ECO:0000256" key="7">
    <source>
        <dbReference type="RuleBase" id="RU361139"/>
    </source>
</evidence>
<keyword evidence="10" id="KW-1185">Reference proteome</keyword>
<dbReference type="InterPro" id="IPR050642">
    <property type="entry name" value="PDH_E1_Alpha_Subunit"/>
</dbReference>
<evidence type="ECO:0000256" key="4">
    <source>
        <dbReference type="ARBA" id="ARBA00023052"/>
    </source>
</evidence>
<dbReference type="GO" id="GO:0004739">
    <property type="term" value="F:pyruvate dehydrogenase (acetyl-transferring) activity"/>
    <property type="evidence" value="ECO:0007669"/>
    <property type="project" value="UniProtKB-UniRule"/>
</dbReference>
<dbReference type="Gene3D" id="3.40.50.970">
    <property type="match status" value="1"/>
</dbReference>
<sequence length="400" mass="44324">MLPYLNRALVLFRPTFYAPIRAFSSEKESSLSEGSSFETEPYKLHILEEGPSTSATVNKEDALKFYTQMSSIRRMENGAATLYKAKIIRGFCHLYAGQEAVCVGIHSQLKTDLDSVITSYRAHGWTWIMGETIASLLAELAGKESGVSRGKGGSMHTYAPNFYGGNGIVGAHVPLGTGCAFAHKYTEKGALNVCLYGDGAANQGQVYEAWNIAKLWNLPVIYVCENNKYGMGTSTRRASADDNFYKRVSYMPGIWVDGMDVLAVRECFRFATKYVREGKGPIVVETSTYRYFGHSMSDPGTSYRSREEIQETRQTKDPINKFKDKIVSANLVTEDELKAIDAKLKQEVDEAMNKAKSDKEPAVDALTTDVYSQYPWALRGVGASLPSLPHKRVGKAINLK</sequence>
<comment type="cofactor">
    <cofactor evidence="1 7">
        <name>thiamine diphosphate</name>
        <dbReference type="ChEBI" id="CHEBI:58937"/>
    </cofactor>
</comment>
<feature type="domain" description="Dehydrogenase E1 component" evidence="8">
    <location>
        <begin position="68"/>
        <end position="363"/>
    </location>
</feature>
<dbReference type="PANTHER" id="PTHR11516">
    <property type="entry name" value="PYRUVATE DEHYDROGENASE E1 COMPONENT, ALPHA SUBUNIT BACTERIAL AND ORGANELLAR"/>
    <property type="match status" value="1"/>
</dbReference>
<comment type="caution">
    <text evidence="9">The sequence shown here is derived from an EMBL/GenBank/DDBJ whole genome shotgun (WGS) entry which is preliminary data.</text>
</comment>
<protein>
    <recommendedName>
        <fullName evidence="7">Pyruvate dehydrogenase E1 component subunit alpha</fullName>
        <ecNumber evidence="7">1.2.4.1</ecNumber>
    </recommendedName>
</protein>
<evidence type="ECO:0000256" key="1">
    <source>
        <dbReference type="ARBA" id="ARBA00001964"/>
    </source>
</evidence>
<dbReference type="CDD" id="cd02000">
    <property type="entry name" value="TPP_E1_PDC_ADC_BCADC"/>
    <property type="match status" value="1"/>
</dbReference>
<dbReference type="SUPFAM" id="SSF52518">
    <property type="entry name" value="Thiamin diphosphate-binding fold (THDP-binding)"/>
    <property type="match status" value="1"/>
</dbReference>
<organism evidence="9 10">
    <name type="scientific">Acanthoscelides obtectus</name>
    <name type="common">Bean weevil</name>
    <name type="synonym">Bruchus obtectus</name>
    <dbReference type="NCBI Taxonomy" id="200917"/>
    <lineage>
        <taxon>Eukaryota</taxon>
        <taxon>Metazoa</taxon>
        <taxon>Ecdysozoa</taxon>
        <taxon>Arthropoda</taxon>
        <taxon>Hexapoda</taxon>
        <taxon>Insecta</taxon>
        <taxon>Pterygota</taxon>
        <taxon>Neoptera</taxon>
        <taxon>Endopterygota</taxon>
        <taxon>Coleoptera</taxon>
        <taxon>Polyphaga</taxon>
        <taxon>Cucujiformia</taxon>
        <taxon>Chrysomeloidea</taxon>
        <taxon>Chrysomelidae</taxon>
        <taxon>Bruchinae</taxon>
        <taxon>Bruchini</taxon>
        <taxon>Acanthoscelides</taxon>
    </lineage>
</organism>
<evidence type="ECO:0000256" key="6">
    <source>
        <dbReference type="ARBA" id="ARBA00051231"/>
    </source>
</evidence>
<name>A0A9P0JKH5_ACAOB</name>
<dbReference type="NCBIfam" id="TIGR03182">
    <property type="entry name" value="PDH_E1_alph_y"/>
    <property type="match status" value="1"/>
</dbReference>
<dbReference type="Pfam" id="PF00676">
    <property type="entry name" value="E1_dh"/>
    <property type="match status" value="1"/>
</dbReference>
<dbReference type="GO" id="GO:0006086">
    <property type="term" value="P:pyruvate decarboxylation to acetyl-CoA"/>
    <property type="evidence" value="ECO:0007669"/>
    <property type="project" value="InterPro"/>
</dbReference>
<keyword evidence="5 7" id="KW-0670">Pyruvate</keyword>
<evidence type="ECO:0000313" key="10">
    <source>
        <dbReference type="Proteomes" id="UP001152888"/>
    </source>
</evidence>
<dbReference type="EC" id="1.2.4.1" evidence="7"/>
<dbReference type="EMBL" id="CAKOFQ010006656">
    <property type="protein sequence ID" value="CAH1954895.1"/>
    <property type="molecule type" value="Genomic_DNA"/>
</dbReference>
<evidence type="ECO:0000313" key="9">
    <source>
        <dbReference type="EMBL" id="CAH1954895.1"/>
    </source>
</evidence>
<evidence type="ECO:0000256" key="5">
    <source>
        <dbReference type="ARBA" id="ARBA00023317"/>
    </source>
</evidence>
<proteinExistence type="predicted"/>
<dbReference type="InterPro" id="IPR017597">
    <property type="entry name" value="Pyrv_DH_E1_asu_subgrp-y"/>
</dbReference>
<dbReference type="InterPro" id="IPR001017">
    <property type="entry name" value="DH_E1"/>
</dbReference>
<reference evidence="9" key="1">
    <citation type="submission" date="2022-03" db="EMBL/GenBank/DDBJ databases">
        <authorList>
            <person name="Sayadi A."/>
        </authorList>
    </citation>
    <scope>NUCLEOTIDE SEQUENCE</scope>
</reference>
<accession>A0A9P0JKH5</accession>
<evidence type="ECO:0000256" key="2">
    <source>
        <dbReference type="ARBA" id="ARBA00022946"/>
    </source>
</evidence>
<dbReference type="InterPro" id="IPR029061">
    <property type="entry name" value="THDP-binding"/>
</dbReference>